<dbReference type="HOGENOM" id="CLU_2991559_0_0_5"/>
<dbReference type="EMBL" id="CP003811">
    <property type="protein sequence ID" value="AIQ93328.1"/>
    <property type="molecule type" value="Genomic_DNA"/>
</dbReference>
<dbReference type="KEGG" id="mor:MOC_5573"/>
<dbReference type="Proteomes" id="UP000029492">
    <property type="component" value="Chromosome"/>
</dbReference>
<keyword evidence="2" id="KW-1185">Reference proteome</keyword>
<organism evidence="1 2">
    <name type="scientific">Methylobacterium oryzae CBMB20</name>
    <dbReference type="NCBI Taxonomy" id="693986"/>
    <lineage>
        <taxon>Bacteria</taxon>
        <taxon>Pseudomonadati</taxon>
        <taxon>Pseudomonadota</taxon>
        <taxon>Alphaproteobacteria</taxon>
        <taxon>Hyphomicrobiales</taxon>
        <taxon>Methylobacteriaceae</taxon>
        <taxon>Methylobacterium</taxon>
    </lineage>
</organism>
<protein>
    <submittedName>
        <fullName evidence="1">Protein of unassigned function</fullName>
    </submittedName>
</protein>
<dbReference type="AlphaFoldDB" id="A0A089P5L2"/>
<accession>A0A089P5L2</accession>
<dbReference type="STRING" id="693986.MOC_5573"/>
<evidence type="ECO:0000313" key="1">
    <source>
        <dbReference type="EMBL" id="AIQ93328.1"/>
    </source>
</evidence>
<name>A0A089P5L2_9HYPH</name>
<sequence length="57" mass="6844">MRFKKKFILLDLLSDRSVEAPWTSAPAFRITEMCFVSIGIWLPIRIEFSQIRRMRKN</sequence>
<gene>
    <name evidence="1" type="ORF">MOC_5573</name>
</gene>
<reference evidence="1 2" key="1">
    <citation type="journal article" date="2014" name="PLoS ONE">
        <title>Genome Information of Methylobacterium oryzae, a Plant-Probiotic Methylotroph in the Phyllosphere.</title>
        <authorList>
            <person name="Kwak M.J."/>
            <person name="Jeong H."/>
            <person name="Madhaiyan M."/>
            <person name="Lee Y."/>
            <person name="Sa T.M."/>
            <person name="Oh T.K."/>
            <person name="Kim J.F."/>
        </authorList>
    </citation>
    <scope>NUCLEOTIDE SEQUENCE [LARGE SCALE GENOMIC DNA]</scope>
    <source>
        <strain evidence="1 2">CBMB20</strain>
    </source>
</reference>
<proteinExistence type="predicted"/>
<evidence type="ECO:0000313" key="2">
    <source>
        <dbReference type="Proteomes" id="UP000029492"/>
    </source>
</evidence>